<dbReference type="RefSeq" id="WP_068667442.1">
    <property type="nucleotide sequence ID" value="NZ_LYPB01000076.1"/>
</dbReference>
<evidence type="ECO:0000256" key="4">
    <source>
        <dbReference type="ARBA" id="ARBA00022692"/>
    </source>
</evidence>
<evidence type="ECO:0000259" key="11">
    <source>
        <dbReference type="PROSITE" id="PS50929"/>
    </source>
</evidence>
<evidence type="ECO:0000256" key="7">
    <source>
        <dbReference type="ARBA" id="ARBA00022989"/>
    </source>
</evidence>
<dbReference type="Gene3D" id="1.20.1560.10">
    <property type="entry name" value="ABC transporter type 1, transmembrane domain"/>
    <property type="match status" value="1"/>
</dbReference>
<dbReference type="GO" id="GO:0005524">
    <property type="term" value="F:ATP binding"/>
    <property type="evidence" value="ECO:0007669"/>
    <property type="project" value="UniProtKB-KW"/>
</dbReference>
<evidence type="ECO:0000256" key="1">
    <source>
        <dbReference type="ARBA" id="ARBA00004651"/>
    </source>
</evidence>
<accession>A0A198A5Z6</accession>
<organism evidence="12 13">
    <name type="scientific">Paenibacillus oryzisoli</name>
    <dbReference type="NCBI Taxonomy" id="1850517"/>
    <lineage>
        <taxon>Bacteria</taxon>
        <taxon>Bacillati</taxon>
        <taxon>Bacillota</taxon>
        <taxon>Bacilli</taxon>
        <taxon>Bacillales</taxon>
        <taxon>Paenibacillaceae</taxon>
        <taxon>Paenibacillus</taxon>
    </lineage>
</organism>
<gene>
    <name evidence="12" type="ORF">A8708_20545</name>
</gene>
<proteinExistence type="predicted"/>
<evidence type="ECO:0000256" key="8">
    <source>
        <dbReference type="ARBA" id="ARBA00023136"/>
    </source>
</evidence>
<dbReference type="OrthoDB" id="9770415at2"/>
<evidence type="ECO:0000259" key="10">
    <source>
        <dbReference type="PROSITE" id="PS50893"/>
    </source>
</evidence>
<dbReference type="AlphaFoldDB" id="A0A198A5Z6"/>
<dbReference type="GO" id="GO:0005886">
    <property type="term" value="C:plasma membrane"/>
    <property type="evidence" value="ECO:0007669"/>
    <property type="project" value="UniProtKB-SubCell"/>
</dbReference>
<evidence type="ECO:0000256" key="3">
    <source>
        <dbReference type="ARBA" id="ARBA00022475"/>
    </source>
</evidence>
<dbReference type="InterPro" id="IPR039421">
    <property type="entry name" value="Type_1_exporter"/>
</dbReference>
<feature type="transmembrane region" description="Helical" evidence="9">
    <location>
        <begin position="278"/>
        <end position="297"/>
    </location>
</feature>
<dbReference type="SMART" id="SM00382">
    <property type="entry name" value="AAA"/>
    <property type="match status" value="1"/>
</dbReference>
<dbReference type="GO" id="GO:0015421">
    <property type="term" value="F:ABC-type oligopeptide transporter activity"/>
    <property type="evidence" value="ECO:0007669"/>
    <property type="project" value="TreeGrafter"/>
</dbReference>
<dbReference type="InterPro" id="IPR011527">
    <property type="entry name" value="ABC1_TM_dom"/>
</dbReference>
<dbReference type="FunFam" id="3.40.50.300:FF:000221">
    <property type="entry name" value="Multidrug ABC transporter ATP-binding protein"/>
    <property type="match status" value="1"/>
</dbReference>
<dbReference type="Pfam" id="PF00005">
    <property type="entry name" value="ABC_tran"/>
    <property type="match status" value="1"/>
</dbReference>
<feature type="domain" description="ABC transmembrane type-1" evidence="11">
    <location>
        <begin position="16"/>
        <end position="298"/>
    </location>
</feature>
<dbReference type="InterPro" id="IPR003439">
    <property type="entry name" value="ABC_transporter-like_ATP-bd"/>
</dbReference>
<evidence type="ECO:0000256" key="5">
    <source>
        <dbReference type="ARBA" id="ARBA00022741"/>
    </source>
</evidence>
<feature type="transmembrane region" description="Helical" evidence="9">
    <location>
        <begin position="235"/>
        <end position="258"/>
    </location>
</feature>
<evidence type="ECO:0000256" key="9">
    <source>
        <dbReference type="SAM" id="Phobius"/>
    </source>
</evidence>
<dbReference type="InterPro" id="IPR003593">
    <property type="entry name" value="AAA+_ATPase"/>
</dbReference>
<feature type="transmembrane region" description="Helical" evidence="9">
    <location>
        <begin position="133"/>
        <end position="149"/>
    </location>
</feature>
<dbReference type="CDD" id="cd18548">
    <property type="entry name" value="ABC_6TM_Tm287_like"/>
    <property type="match status" value="1"/>
</dbReference>
<dbReference type="PROSITE" id="PS50893">
    <property type="entry name" value="ABC_TRANSPORTER_2"/>
    <property type="match status" value="1"/>
</dbReference>
<dbReference type="PROSITE" id="PS50929">
    <property type="entry name" value="ABC_TM1F"/>
    <property type="match status" value="1"/>
</dbReference>
<keyword evidence="13" id="KW-1185">Reference proteome</keyword>
<dbReference type="PANTHER" id="PTHR43394:SF1">
    <property type="entry name" value="ATP-BINDING CASSETTE SUB-FAMILY B MEMBER 10, MITOCHONDRIAL"/>
    <property type="match status" value="1"/>
</dbReference>
<reference evidence="12 13" key="1">
    <citation type="submission" date="2016-05" db="EMBL/GenBank/DDBJ databases">
        <title>Paenibacillus sp. 1ZS3-15 nov., isolated from the rhizosphere soil.</title>
        <authorList>
            <person name="Zhang X.X."/>
            <person name="Zhang J."/>
        </authorList>
    </citation>
    <scope>NUCLEOTIDE SEQUENCE [LARGE SCALE GENOMIC DNA]</scope>
    <source>
        <strain evidence="12 13">1ZS3-15</strain>
    </source>
</reference>
<dbReference type="PROSITE" id="PS00211">
    <property type="entry name" value="ABC_TRANSPORTER_1"/>
    <property type="match status" value="1"/>
</dbReference>
<keyword evidence="5" id="KW-0547">Nucleotide-binding</keyword>
<dbReference type="InterPro" id="IPR027417">
    <property type="entry name" value="P-loop_NTPase"/>
</dbReference>
<dbReference type="InterPro" id="IPR036640">
    <property type="entry name" value="ABC1_TM_sf"/>
</dbReference>
<dbReference type="STRING" id="1850517.A8708_20545"/>
<feature type="transmembrane region" description="Helical" evidence="9">
    <location>
        <begin position="52"/>
        <end position="72"/>
    </location>
</feature>
<evidence type="ECO:0000313" key="13">
    <source>
        <dbReference type="Proteomes" id="UP000078454"/>
    </source>
</evidence>
<evidence type="ECO:0000256" key="6">
    <source>
        <dbReference type="ARBA" id="ARBA00022840"/>
    </source>
</evidence>
<dbReference type="Proteomes" id="UP000078454">
    <property type="component" value="Unassembled WGS sequence"/>
</dbReference>
<evidence type="ECO:0000256" key="2">
    <source>
        <dbReference type="ARBA" id="ARBA00022448"/>
    </source>
</evidence>
<keyword evidence="3" id="KW-1003">Cell membrane</keyword>
<dbReference type="PANTHER" id="PTHR43394">
    <property type="entry name" value="ATP-DEPENDENT PERMEASE MDL1, MITOCHONDRIAL"/>
    <property type="match status" value="1"/>
</dbReference>
<dbReference type="SUPFAM" id="SSF90123">
    <property type="entry name" value="ABC transporter transmembrane region"/>
    <property type="match status" value="1"/>
</dbReference>
<keyword evidence="4 9" id="KW-0812">Transmembrane</keyword>
<dbReference type="Pfam" id="PF00664">
    <property type="entry name" value="ABC_membrane"/>
    <property type="match status" value="1"/>
</dbReference>
<keyword evidence="6" id="KW-0067">ATP-binding</keyword>
<sequence length="582" mass="64597">MVFMNKYVRKHWKLFLVAVFFVMLEALADLLQPTIMSRILDIGVAEKRLDYVLRMGGLMLIITAFGALAASIRNIVASHVSQKFGTELRADLFEKIQSLSFTNIERFERASLITRLTNDVTQVQNFVNGLMRIFVKAPLLCIGSLIMAVRLNMDLAVVLLIVVPIVGVLVAINLKVGFARYVNVQRALDNVNRVIREYLSGIRVVKAFNRYDHEAEKFDKANTDYQDKSIQVTRLLAIFNPSILLTVNFGIVAVLWLGAWRVNQHGMQVGHIVAFVNYMTQILFALLTISMVFNMFVRAKASATRIGEVFSEINEMTWNDASSLPIQRPRGRIEFADVSFAYDGGVGKPILKDINLTCLPGETVGIIGSTGSGKSSLVSLIPRFYDAISGSILVDGVNIRELDPSKLRDRIAIVPQNTILFSGTIAENLRWGHEQATREEIEQAAIMAEAHGFVNAFPESYETKLGQRGVNLSGGQKQRLSIARALIRKPDILILDDCTSALDTATETKIKQSLKAFASGVTCLIIAQRITSVMDADKIVVMDDGEVVGVGTHKELLTSCPIYMEICQSQFGKEIPHHVKSE</sequence>
<dbReference type="SUPFAM" id="SSF52540">
    <property type="entry name" value="P-loop containing nucleoside triphosphate hydrolases"/>
    <property type="match status" value="1"/>
</dbReference>
<dbReference type="GO" id="GO:0016887">
    <property type="term" value="F:ATP hydrolysis activity"/>
    <property type="evidence" value="ECO:0007669"/>
    <property type="project" value="InterPro"/>
</dbReference>
<dbReference type="Gene3D" id="3.40.50.300">
    <property type="entry name" value="P-loop containing nucleotide triphosphate hydrolases"/>
    <property type="match status" value="1"/>
</dbReference>
<keyword evidence="8 9" id="KW-0472">Membrane</keyword>
<feature type="transmembrane region" description="Helical" evidence="9">
    <location>
        <begin position="155"/>
        <end position="176"/>
    </location>
</feature>
<dbReference type="EMBL" id="LYPB01000076">
    <property type="protein sequence ID" value="OAS16403.1"/>
    <property type="molecule type" value="Genomic_DNA"/>
</dbReference>
<comment type="subcellular location">
    <subcellularLocation>
        <location evidence="1">Cell membrane</location>
        <topology evidence="1">Multi-pass membrane protein</topology>
    </subcellularLocation>
</comment>
<protein>
    <submittedName>
        <fullName evidence="12">ABC transporter</fullName>
    </submittedName>
</protein>
<feature type="domain" description="ABC transporter" evidence="10">
    <location>
        <begin position="333"/>
        <end position="569"/>
    </location>
</feature>
<keyword evidence="2" id="KW-0813">Transport</keyword>
<name>A0A198A5Z6_9BACL</name>
<evidence type="ECO:0000313" key="12">
    <source>
        <dbReference type="EMBL" id="OAS16403.1"/>
    </source>
</evidence>
<dbReference type="InterPro" id="IPR017871">
    <property type="entry name" value="ABC_transporter-like_CS"/>
</dbReference>
<keyword evidence="7 9" id="KW-1133">Transmembrane helix</keyword>
<comment type="caution">
    <text evidence="12">The sequence shown here is derived from an EMBL/GenBank/DDBJ whole genome shotgun (WGS) entry which is preliminary data.</text>
</comment>